<sequence>MRKSKEQFKGTNGWYFRNELSTRYPKQKTGLYFELEVGAVCG</sequence>
<protein>
    <submittedName>
        <fullName evidence="1">Uncharacterized protein</fullName>
    </submittedName>
</protein>
<accession>C4V0P6</accession>
<proteinExistence type="predicted"/>
<evidence type="ECO:0000313" key="2">
    <source>
        <dbReference type="Proteomes" id="UP000005309"/>
    </source>
</evidence>
<gene>
    <name evidence="1" type="ORF">HMPREF0908_0157</name>
</gene>
<organism evidence="1 2">
    <name type="scientific">Selenomonas flueggei ATCC 43531</name>
    <dbReference type="NCBI Taxonomy" id="638302"/>
    <lineage>
        <taxon>Bacteria</taxon>
        <taxon>Bacillati</taxon>
        <taxon>Bacillota</taxon>
        <taxon>Negativicutes</taxon>
        <taxon>Selenomonadales</taxon>
        <taxon>Selenomonadaceae</taxon>
        <taxon>Selenomonas</taxon>
    </lineage>
</organism>
<dbReference type="AlphaFoldDB" id="C4V0P6"/>
<reference evidence="1 2" key="1">
    <citation type="submission" date="2009-04" db="EMBL/GenBank/DDBJ databases">
        <authorList>
            <person name="Qin X."/>
            <person name="Bachman B."/>
            <person name="Battles P."/>
            <person name="Bell A."/>
            <person name="Bess C."/>
            <person name="Bickham C."/>
            <person name="Chaboub L."/>
            <person name="Chen D."/>
            <person name="Coyle M."/>
            <person name="Deiros D.R."/>
            <person name="Dinh H."/>
            <person name="Forbes L."/>
            <person name="Fowler G."/>
            <person name="Francisco L."/>
            <person name="Fu Q."/>
            <person name="Gubbala S."/>
            <person name="Hale W."/>
            <person name="Han Y."/>
            <person name="Hemphill L."/>
            <person name="Highlander S.K."/>
            <person name="Hirani K."/>
            <person name="Hogues M."/>
            <person name="Jackson L."/>
            <person name="Jakkamsetti A."/>
            <person name="Javaid M."/>
            <person name="Jiang H."/>
            <person name="Korchina V."/>
            <person name="Kovar C."/>
            <person name="Lara F."/>
            <person name="Lee S."/>
            <person name="Mata R."/>
            <person name="Mathew T."/>
            <person name="Moen C."/>
            <person name="Morales K."/>
            <person name="Munidasa M."/>
            <person name="Nazareth L."/>
            <person name="Ngo R."/>
            <person name="Nguyen L."/>
            <person name="Okwuonu G."/>
            <person name="Ongeri F."/>
            <person name="Patil S."/>
            <person name="Petrosino J."/>
            <person name="Pham C."/>
            <person name="Pham P."/>
            <person name="Pu L.-L."/>
            <person name="Puazo M."/>
            <person name="Raj R."/>
            <person name="Reid J."/>
            <person name="Rouhana J."/>
            <person name="Saada N."/>
            <person name="Shang Y."/>
            <person name="Simmons D."/>
            <person name="Thornton R."/>
            <person name="Warren J."/>
            <person name="Weissenberger G."/>
            <person name="Zhang J."/>
            <person name="Zhang L."/>
            <person name="Zhou C."/>
            <person name="Zhu D."/>
            <person name="Muzny D."/>
            <person name="Worley K."/>
            <person name="Gibbs R."/>
        </authorList>
    </citation>
    <scope>NUCLEOTIDE SEQUENCE [LARGE SCALE GENOMIC DNA]</scope>
    <source>
        <strain evidence="1 2">ATCC 43531</strain>
    </source>
</reference>
<name>C4V0P6_9FIRM</name>
<dbReference type="HOGENOM" id="CLU_3257713_0_0_9"/>
<evidence type="ECO:0000313" key="1">
    <source>
        <dbReference type="EMBL" id="EEQ49575.1"/>
    </source>
</evidence>
<comment type="caution">
    <text evidence="1">The sequence shown here is derived from an EMBL/GenBank/DDBJ whole genome shotgun (WGS) entry which is preliminary data.</text>
</comment>
<dbReference type="STRING" id="638302.HMPREF0908_0157"/>
<dbReference type="EMBL" id="ACLA01000002">
    <property type="protein sequence ID" value="EEQ49575.1"/>
    <property type="molecule type" value="Genomic_DNA"/>
</dbReference>
<keyword evidence="2" id="KW-1185">Reference proteome</keyword>
<dbReference type="Proteomes" id="UP000005309">
    <property type="component" value="Unassembled WGS sequence"/>
</dbReference>